<reference evidence="2" key="1">
    <citation type="submission" date="2020-05" db="EMBL/GenBank/DDBJ databases">
        <authorList>
            <person name="Rincon C."/>
            <person name="Sanders R I."/>
            <person name="Robbins C."/>
            <person name="Chaturvedi A."/>
        </authorList>
    </citation>
    <scope>NUCLEOTIDE SEQUENCE</scope>
    <source>
        <strain evidence="2">CHB12</strain>
    </source>
</reference>
<accession>A0A915YZ22</accession>
<organism evidence="2 3">
    <name type="scientific">Rhizophagus irregularis</name>
    <dbReference type="NCBI Taxonomy" id="588596"/>
    <lineage>
        <taxon>Eukaryota</taxon>
        <taxon>Fungi</taxon>
        <taxon>Fungi incertae sedis</taxon>
        <taxon>Mucoromycota</taxon>
        <taxon>Glomeromycotina</taxon>
        <taxon>Glomeromycetes</taxon>
        <taxon>Glomerales</taxon>
        <taxon>Glomeraceae</taxon>
        <taxon>Rhizophagus</taxon>
    </lineage>
</organism>
<dbReference type="Proteomes" id="UP000684084">
    <property type="component" value="Unassembled WGS sequence"/>
</dbReference>
<evidence type="ECO:0000313" key="3">
    <source>
        <dbReference type="Proteomes" id="UP000684084"/>
    </source>
</evidence>
<dbReference type="EMBL" id="CAGKOT010000009">
    <property type="protein sequence ID" value="CAB5354302.1"/>
    <property type="molecule type" value="Genomic_DNA"/>
</dbReference>
<proteinExistence type="predicted"/>
<feature type="region of interest" description="Disordered" evidence="1">
    <location>
        <begin position="37"/>
        <end position="66"/>
    </location>
</feature>
<evidence type="ECO:0000313" key="2">
    <source>
        <dbReference type="EMBL" id="CAB5354302.1"/>
    </source>
</evidence>
<name>A0A915YZ22_9GLOM</name>
<comment type="caution">
    <text evidence="2">The sequence shown here is derived from an EMBL/GenBank/DDBJ whole genome shotgun (WGS) entry which is preliminary data.</text>
</comment>
<evidence type="ECO:0000256" key="1">
    <source>
        <dbReference type="SAM" id="MobiDB-lite"/>
    </source>
</evidence>
<dbReference type="OrthoDB" id="2469844at2759"/>
<dbReference type="AlphaFoldDB" id="A0A915YZ22"/>
<protein>
    <submittedName>
        <fullName evidence="2">Uncharacterized protein</fullName>
    </submittedName>
</protein>
<sequence length="85" mass="9711">MYNNNSEIKSQIKKCNKNKLKNKPRSQSHPQAIYISRQISFKNLPEPTNSTNSHSDDNTPSPLSNLISECMDCQLSELDLNEDDE</sequence>
<gene>
    <name evidence="2" type="ORF">CHRIB12_LOCUS5844</name>
</gene>